<dbReference type="EMBL" id="KV926963">
    <property type="protein sequence ID" value="PIO35606.1"/>
    <property type="molecule type" value="Genomic_DNA"/>
</dbReference>
<protein>
    <submittedName>
        <fullName evidence="1">Uncharacterized protein</fullName>
    </submittedName>
</protein>
<proteinExistence type="predicted"/>
<feature type="non-terminal residue" evidence="1">
    <location>
        <position position="1"/>
    </location>
</feature>
<dbReference type="OrthoDB" id="255837at2759"/>
<evidence type="ECO:0000313" key="1">
    <source>
        <dbReference type="EMBL" id="PIO35606.1"/>
    </source>
</evidence>
<reference evidence="1" key="1">
    <citation type="submission" date="2017-08" db="EMBL/GenBank/DDBJ databases">
        <title>Assembly of the North American Bullfrog Genome.</title>
        <authorList>
            <person name="Warren R.L."/>
            <person name="Vandervalk B.P."/>
            <person name="Kucuk E."/>
            <person name="Birol I."/>
            <person name="Helbing C."/>
            <person name="Pandoh P."/>
            <person name="Behsaz B."/>
            <person name="Mohamadi H."/>
            <person name="Chu J."/>
            <person name="Jackman S."/>
            <person name="Hammond S.A."/>
            <person name="Veldhoen N."/>
            <person name="Kirk H."/>
            <person name="Zhao Y."/>
            <person name="Coope R."/>
            <person name="Pleasance S."/>
            <person name="Moore R."/>
            <person name="Holt R."/>
        </authorList>
    </citation>
    <scope>NUCLEOTIDE SEQUENCE</scope>
    <source>
        <strain evidence="1">Bruno</strain>
        <tissue evidence="1">Liver</tissue>
    </source>
</reference>
<accession>A0A2G9S640</accession>
<name>A0A2G9S640_AQUCT</name>
<sequence>VQQPNISQSPGGDEDTLGKAISELKEKEASLDKEMAQLQADYSAWHNHQRPVFRVWLGLGRLKRTPGFSISTLLPIVDFMKKRDFQASLHW</sequence>
<organism evidence="1">
    <name type="scientific">Aquarana catesbeiana</name>
    <name type="common">American bullfrog</name>
    <name type="synonym">Rana catesbeiana</name>
    <dbReference type="NCBI Taxonomy" id="8400"/>
    <lineage>
        <taxon>Eukaryota</taxon>
        <taxon>Metazoa</taxon>
        <taxon>Chordata</taxon>
        <taxon>Craniata</taxon>
        <taxon>Vertebrata</taxon>
        <taxon>Euteleostomi</taxon>
        <taxon>Amphibia</taxon>
        <taxon>Batrachia</taxon>
        <taxon>Anura</taxon>
        <taxon>Neobatrachia</taxon>
        <taxon>Ranoidea</taxon>
        <taxon>Ranidae</taxon>
        <taxon>Aquarana</taxon>
    </lineage>
</organism>
<gene>
    <name evidence="1" type="ORF">AB205_0216280</name>
</gene>
<dbReference type="AlphaFoldDB" id="A0A2G9S640"/>